<dbReference type="Gramene" id="rna31">
    <property type="protein sequence ID" value="RHN76668.1"/>
    <property type="gene ID" value="gene31"/>
</dbReference>
<proteinExistence type="predicted"/>
<gene>
    <name evidence="2" type="ordered locus">MTR_1g007230</name>
    <name evidence="3" type="ORF">MtrunA17_Chr1g0146381</name>
</gene>
<dbReference type="InterPro" id="IPR051304">
    <property type="entry name" value="SCF_F-box_domain"/>
</dbReference>
<sequence>MAMATKADWSKLPKDLLNLISKQIDNEIDLIRFRSICTNWRSSSIPNHHRDMLTINFPLIKFPLNIGSIVIITKFRRLNTVSFSLNKP</sequence>
<accession>G7I269</accession>
<dbReference type="EMBL" id="PSQE01000001">
    <property type="protein sequence ID" value="RHN76668.1"/>
    <property type="molecule type" value="Genomic_DNA"/>
</dbReference>
<protein>
    <submittedName>
        <fullName evidence="2">F-box protein, putative</fullName>
    </submittedName>
</protein>
<feature type="domain" description="F-box" evidence="1">
    <location>
        <begin position="9"/>
        <end position="42"/>
    </location>
</feature>
<name>G7I269_MEDTR</name>
<reference evidence="3" key="4">
    <citation type="journal article" date="2018" name="Nat. Plants">
        <title>Whole-genome landscape of Medicago truncatula symbiotic genes.</title>
        <authorList>
            <person name="Pecrix Y."/>
            <person name="Gamas P."/>
            <person name="Carrere S."/>
        </authorList>
    </citation>
    <scope>NUCLEOTIDE SEQUENCE</scope>
    <source>
        <tissue evidence="3">Leaves</tissue>
    </source>
</reference>
<reference evidence="2 5" key="2">
    <citation type="journal article" date="2014" name="BMC Genomics">
        <title>An improved genome release (version Mt4.0) for the model legume Medicago truncatula.</title>
        <authorList>
            <person name="Tang H."/>
            <person name="Krishnakumar V."/>
            <person name="Bidwell S."/>
            <person name="Rosen B."/>
            <person name="Chan A."/>
            <person name="Zhou S."/>
            <person name="Gentzbittel L."/>
            <person name="Childs K.L."/>
            <person name="Yandell M."/>
            <person name="Gundlach H."/>
            <person name="Mayer K.F."/>
            <person name="Schwartz D.C."/>
            <person name="Town C.D."/>
        </authorList>
    </citation>
    <scope>GENOME REANNOTATION</scope>
    <source>
        <strain evidence="4 5">cv. Jemalong A17</strain>
    </source>
</reference>
<evidence type="ECO:0000313" key="3">
    <source>
        <dbReference type="EMBL" id="RHN76668.1"/>
    </source>
</evidence>
<evidence type="ECO:0000313" key="5">
    <source>
        <dbReference type="Proteomes" id="UP000002051"/>
    </source>
</evidence>
<dbReference type="AlphaFoldDB" id="G7I269"/>
<dbReference type="Proteomes" id="UP000002051">
    <property type="component" value="Unassembled WGS sequence"/>
</dbReference>
<dbReference type="EnsemblPlants" id="AES58687">
    <property type="protein sequence ID" value="AES58687"/>
    <property type="gene ID" value="MTR_1g007230"/>
</dbReference>
<dbReference type="PANTHER" id="PTHR47123">
    <property type="entry name" value="F-BOX PROTEIN SKIP23"/>
    <property type="match status" value="1"/>
</dbReference>
<reference evidence="2 5" key="1">
    <citation type="journal article" date="2011" name="Nature">
        <title>The Medicago genome provides insight into the evolution of rhizobial symbioses.</title>
        <authorList>
            <person name="Young N.D."/>
            <person name="Debelle F."/>
            <person name="Oldroyd G.E."/>
            <person name="Geurts R."/>
            <person name="Cannon S.B."/>
            <person name="Udvardi M.K."/>
            <person name="Benedito V.A."/>
            <person name="Mayer K.F."/>
            <person name="Gouzy J."/>
            <person name="Schoof H."/>
            <person name="Van de Peer Y."/>
            <person name="Proost S."/>
            <person name="Cook D.R."/>
            <person name="Meyers B.C."/>
            <person name="Spannagl M."/>
            <person name="Cheung F."/>
            <person name="De Mita S."/>
            <person name="Krishnakumar V."/>
            <person name="Gundlach H."/>
            <person name="Zhou S."/>
            <person name="Mudge J."/>
            <person name="Bharti A.K."/>
            <person name="Murray J.D."/>
            <person name="Naoumkina M.A."/>
            <person name="Rosen B."/>
            <person name="Silverstein K.A."/>
            <person name="Tang H."/>
            <person name="Rombauts S."/>
            <person name="Zhao P.X."/>
            <person name="Zhou P."/>
            <person name="Barbe V."/>
            <person name="Bardou P."/>
            <person name="Bechner M."/>
            <person name="Bellec A."/>
            <person name="Berger A."/>
            <person name="Berges H."/>
            <person name="Bidwell S."/>
            <person name="Bisseling T."/>
            <person name="Choisne N."/>
            <person name="Couloux A."/>
            <person name="Denny R."/>
            <person name="Deshpande S."/>
            <person name="Dai X."/>
            <person name="Doyle J.J."/>
            <person name="Dudez A.M."/>
            <person name="Farmer A.D."/>
            <person name="Fouteau S."/>
            <person name="Franken C."/>
            <person name="Gibelin C."/>
            <person name="Gish J."/>
            <person name="Goldstein S."/>
            <person name="Gonzalez A.J."/>
            <person name="Green P.J."/>
            <person name="Hallab A."/>
            <person name="Hartog M."/>
            <person name="Hua A."/>
            <person name="Humphray S.J."/>
            <person name="Jeong D.H."/>
            <person name="Jing Y."/>
            <person name="Jocker A."/>
            <person name="Kenton S.M."/>
            <person name="Kim D.J."/>
            <person name="Klee K."/>
            <person name="Lai H."/>
            <person name="Lang C."/>
            <person name="Lin S."/>
            <person name="Macmil S.L."/>
            <person name="Magdelenat G."/>
            <person name="Matthews L."/>
            <person name="McCorrison J."/>
            <person name="Monaghan E.L."/>
            <person name="Mun J.H."/>
            <person name="Najar F.Z."/>
            <person name="Nicholson C."/>
            <person name="Noirot C."/>
            <person name="O'Bleness M."/>
            <person name="Paule C.R."/>
            <person name="Poulain J."/>
            <person name="Prion F."/>
            <person name="Qin B."/>
            <person name="Qu C."/>
            <person name="Retzel E.F."/>
            <person name="Riddle C."/>
            <person name="Sallet E."/>
            <person name="Samain S."/>
            <person name="Samson N."/>
            <person name="Sanders I."/>
            <person name="Saurat O."/>
            <person name="Scarpelli C."/>
            <person name="Schiex T."/>
            <person name="Segurens B."/>
            <person name="Severin A.J."/>
            <person name="Sherrier D.J."/>
            <person name="Shi R."/>
            <person name="Sims S."/>
            <person name="Singer S.R."/>
            <person name="Sinharoy S."/>
            <person name="Sterck L."/>
            <person name="Viollet A."/>
            <person name="Wang B.B."/>
            <person name="Wang K."/>
            <person name="Wang M."/>
            <person name="Wang X."/>
            <person name="Warfsmann J."/>
            <person name="Weissenbach J."/>
            <person name="White D.D."/>
            <person name="White J.D."/>
            <person name="Wiley G.B."/>
            <person name="Wincker P."/>
            <person name="Xing Y."/>
            <person name="Yang L."/>
            <person name="Yao Z."/>
            <person name="Ying F."/>
            <person name="Zhai J."/>
            <person name="Zhou L."/>
            <person name="Zuber A."/>
            <person name="Denarie J."/>
            <person name="Dixon R.A."/>
            <person name="May G.D."/>
            <person name="Schwartz D.C."/>
            <person name="Rogers J."/>
            <person name="Quetier F."/>
            <person name="Town C.D."/>
            <person name="Roe B.A."/>
        </authorList>
    </citation>
    <scope>NUCLEOTIDE SEQUENCE [LARGE SCALE GENOMIC DNA]</scope>
    <source>
        <strain evidence="2">A17</strain>
        <strain evidence="4 5">cv. Jemalong A17</strain>
    </source>
</reference>
<dbReference type="HOGENOM" id="CLU_2472401_0_0_1"/>
<dbReference type="PANTHER" id="PTHR47123:SF15">
    <property type="entry name" value="F-BOX PROTEIN SKIP23"/>
    <property type="match status" value="1"/>
</dbReference>
<evidence type="ECO:0000313" key="4">
    <source>
        <dbReference type="EnsemblPlants" id="AES58687"/>
    </source>
</evidence>
<dbReference type="EMBL" id="CM001217">
    <property type="protein sequence ID" value="AES58687.1"/>
    <property type="molecule type" value="Genomic_DNA"/>
</dbReference>
<dbReference type="Gene3D" id="1.20.1280.50">
    <property type="match status" value="1"/>
</dbReference>
<keyword evidence="5" id="KW-1185">Reference proteome</keyword>
<dbReference type="Pfam" id="PF00646">
    <property type="entry name" value="F-box"/>
    <property type="match status" value="1"/>
</dbReference>
<organism evidence="2 5">
    <name type="scientific">Medicago truncatula</name>
    <name type="common">Barrel medic</name>
    <name type="synonym">Medicago tribuloides</name>
    <dbReference type="NCBI Taxonomy" id="3880"/>
    <lineage>
        <taxon>Eukaryota</taxon>
        <taxon>Viridiplantae</taxon>
        <taxon>Streptophyta</taxon>
        <taxon>Embryophyta</taxon>
        <taxon>Tracheophyta</taxon>
        <taxon>Spermatophyta</taxon>
        <taxon>Magnoliopsida</taxon>
        <taxon>eudicotyledons</taxon>
        <taxon>Gunneridae</taxon>
        <taxon>Pentapetalae</taxon>
        <taxon>rosids</taxon>
        <taxon>fabids</taxon>
        <taxon>Fabales</taxon>
        <taxon>Fabaceae</taxon>
        <taxon>Papilionoideae</taxon>
        <taxon>50 kb inversion clade</taxon>
        <taxon>NPAAA clade</taxon>
        <taxon>Hologalegina</taxon>
        <taxon>IRL clade</taxon>
        <taxon>Trifolieae</taxon>
        <taxon>Medicago</taxon>
    </lineage>
</organism>
<dbReference type="Proteomes" id="UP000265566">
    <property type="component" value="Chromosome 1"/>
</dbReference>
<dbReference type="PaxDb" id="3880-AES58687"/>
<evidence type="ECO:0000313" key="2">
    <source>
        <dbReference type="EMBL" id="AES58687.1"/>
    </source>
</evidence>
<reference evidence="4" key="3">
    <citation type="submission" date="2015-04" db="UniProtKB">
        <authorList>
            <consortium name="EnsemblPlants"/>
        </authorList>
    </citation>
    <scope>IDENTIFICATION</scope>
    <source>
        <strain evidence="4">cv. Jemalong A17</strain>
    </source>
</reference>
<dbReference type="InterPro" id="IPR001810">
    <property type="entry name" value="F-box_dom"/>
</dbReference>
<evidence type="ECO:0000259" key="1">
    <source>
        <dbReference type="Pfam" id="PF00646"/>
    </source>
</evidence>